<name>F2JYT0_MARM1</name>
<proteinExistence type="predicted"/>
<evidence type="ECO:0008006" key="4">
    <source>
        <dbReference type="Google" id="ProtNLM"/>
    </source>
</evidence>
<evidence type="ECO:0000313" key="2">
    <source>
        <dbReference type="EMBL" id="ADZ89705.1"/>
    </source>
</evidence>
<protein>
    <recommendedName>
        <fullName evidence="4">Carboxypeptidase regulatory-like domain-containing protein</fullName>
    </recommendedName>
</protein>
<dbReference type="KEGG" id="mme:Marme_0405"/>
<sequence length="148" mass="16828">MSQSNIIIMYSQSALNNNKGRYRSHFPLCWTLYIMNRLFIILLLLSLSGCAVISISPEVEGVVRDSNGVPVVANIEVTHKTLDNKTKSLTTDNEGNFKVSRMRVWTPIPFSAIRIWAEVRVTASGYEPYEYEIEGFENTPKVVELKKK</sequence>
<keyword evidence="1" id="KW-0812">Transmembrane</keyword>
<dbReference type="Proteomes" id="UP000001062">
    <property type="component" value="Chromosome"/>
</dbReference>
<dbReference type="AlphaFoldDB" id="F2JYT0"/>
<dbReference type="Gene3D" id="2.60.40.1120">
    <property type="entry name" value="Carboxypeptidase-like, regulatory domain"/>
    <property type="match status" value="1"/>
</dbReference>
<keyword evidence="1" id="KW-1133">Transmembrane helix</keyword>
<evidence type="ECO:0000256" key="1">
    <source>
        <dbReference type="SAM" id="Phobius"/>
    </source>
</evidence>
<dbReference type="SUPFAM" id="SSF49464">
    <property type="entry name" value="Carboxypeptidase regulatory domain-like"/>
    <property type="match status" value="1"/>
</dbReference>
<reference evidence="2 3" key="1">
    <citation type="journal article" date="2012" name="Stand. Genomic Sci.">
        <title>Complete genome sequence of the melanogenic marine bacterium Marinomonas mediterranea type strain (MMB-1(T)).</title>
        <authorList>
            <person name="Lucas-Elio P."/>
            <person name="Goodwin L."/>
            <person name="Woyke T."/>
            <person name="Pitluck S."/>
            <person name="Nolan M."/>
            <person name="Kyrpides N.C."/>
            <person name="Detter J.C."/>
            <person name="Copeland A."/>
            <person name="Teshima H."/>
            <person name="Bruce D."/>
            <person name="Detter C."/>
            <person name="Tapia R."/>
            <person name="Han S."/>
            <person name="Land M.L."/>
            <person name="Ivanova N."/>
            <person name="Mikhailova N."/>
            <person name="Johnston A.W."/>
            <person name="Sanchez-Amat A."/>
        </authorList>
    </citation>
    <scope>NUCLEOTIDE SEQUENCE [LARGE SCALE GENOMIC DNA]</scope>
    <source>
        <strain evidence="3">ATCC 700492 / JCM 21426 / NBRC 103028 / MMB-1</strain>
    </source>
</reference>
<dbReference type="STRING" id="717774.Marme_0405"/>
<keyword evidence="1" id="KW-0472">Membrane</keyword>
<dbReference type="EMBL" id="CP002583">
    <property type="protein sequence ID" value="ADZ89705.1"/>
    <property type="molecule type" value="Genomic_DNA"/>
</dbReference>
<dbReference type="InterPro" id="IPR008969">
    <property type="entry name" value="CarboxyPept-like_regulatory"/>
</dbReference>
<dbReference type="PATRIC" id="fig|717774.3.peg.415"/>
<accession>F2JYT0</accession>
<keyword evidence="3" id="KW-1185">Reference proteome</keyword>
<feature type="transmembrane region" description="Helical" evidence="1">
    <location>
        <begin position="28"/>
        <end position="47"/>
    </location>
</feature>
<evidence type="ECO:0000313" key="3">
    <source>
        <dbReference type="Proteomes" id="UP000001062"/>
    </source>
</evidence>
<organism evidence="2 3">
    <name type="scientific">Marinomonas mediterranea (strain ATCC 700492 / JCM 21426 / NBRC 103028 / MMB-1)</name>
    <dbReference type="NCBI Taxonomy" id="717774"/>
    <lineage>
        <taxon>Bacteria</taxon>
        <taxon>Pseudomonadati</taxon>
        <taxon>Pseudomonadota</taxon>
        <taxon>Gammaproteobacteria</taxon>
        <taxon>Oceanospirillales</taxon>
        <taxon>Oceanospirillaceae</taxon>
        <taxon>Marinomonas</taxon>
    </lineage>
</organism>
<dbReference type="HOGENOM" id="CLU_1756667_0_0_6"/>
<gene>
    <name evidence="2" type="ordered locus">Marme_0405</name>
</gene>